<evidence type="ECO:0000256" key="5">
    <source>
        <dbReference type="ARBA" id="ARBA00022679"/>
    </source>
</evidence>
<feature type="domain" description="HAMP" evidence="13">
    <location>
        <begin position="207"/>
        <end position="260"/>
    </location>
</feature>
<dbReference type="AlphaFoldDB" id="A0A8A4TYW8"/>
<dbReference type="PROSITE" id="PS50885">
    <property type="entry name" value="HAMP"/>
    <property type="match status" value="1"/>
</dbReference>
<dbReference type="PANTHER" id="PTHR45436:SF15">
    <property type="entry name" value="SENSOR HISTIDINE KINASE CUSS"/>
    <property type="match status" value="1"/>
</dbReference>
<gene>
    <name evidence="14" type="ORF">J3U87_04530</name>
</gene>
<accession>A0A8A4TYW8</accession>
<evidence type="ECO:0000256" key="7">
    <source>
        <dbReference type="ARBA" id="ARBA00022777"/>
    </source>
</evidence>
<dbReference type="CDD" id="cd00082">
    <property type="entry name" value="HisKA"/>
    <property type="match status" value="1"/>
</dbReference>
<evidence type="ECO:0000256" key="9">
    <source>
        <dbReference type="ARBA" id="ARBA00023012"/>
    </source>
</evidence>
<dbReference type="EMBL" id="CP071793">
    <property type="protein sequence ID" value="QTD51715.1"/>
    <property type="molecule type" value="Genomic_DNA"/>
</dbReference>
<reference evidence="14" key="1">
    <citation type="submission" date="2021-03" db="EMBL/GenBank/DDBJ databases">
        <title>Acanthopleuribacteraceae sp. M133.</title>
        <authorList>
            <person name="Wang G."/>
        </authorList>
    </citation>
    <scope>NUCLEOTIDE SEQUENCE</scope>
    <source>
        <strain evidence="14">M133</strain>
    </source>
</reference>
<dbReference type="GO" id="GO:0000155">
    <property type="term" value="F:phosphorelay sensor kinase activity"/>
    <property type="evidence" value="ECO:0007669"/>
    <property type="project" value="InterPro"/>
</dbReference>
<evidence type="ECO:0000256" key="6">
    <source>
        <dbReference type="ARBA" id="ARBA00022692"/>
    </source>
</evidence>
<evidence type="ECO:0000259" key="12">
    <source>
        <dbReference type="PROSITE" id="PS50109"/>
    </source>
</evidence>
<feature type="domain" description="Histidine kinase" evidence="12">
    <location>
        <begin position="268"/>
        <end position="481"/>
    </location>
</feature>
<proteinExistence type="predicted"/>
<keyword evidence="8 11" id="KW-1133">Transmembrane helix</keyword>
<organism evidence="14 15">
    <name type="scientific">Sulfidibacter corallicola</name>
    <dbReference type="NCBI Taxonomy" id="2818388"/>
    <lineage>
        <taxon>Bacteria</taxon>
        <taxon>Pseudomonadati</taxon>
        <taxon>Acidobacteriota</taxon>
        <taxon>Holophagae</taxon>
        <taxon>Acanthopleuribacterales</taxon>
        <taxon>Acanthopleuribacteraceae</taxon>
        <taxon>Sulfidibacter</taxon>
    </lineage>
</organism>
<dbReference type="Pfam" id="PF00512">
    <property type="entry name" value="HisKA"/>
    <property type="match status" value="1"/>
</dbReference>
<dbReference type="PANTHER" id="PTHR45436">
    <property type="entry name" value="SENSOR HISTIDINE KINASE YKOH"/>
    <property type="match status" value="1"/>
</dbReference>
<evidence type="ECO:0000256" key="10">
    <source>
        <dbReference type="ARBA" id="ARBA00023136"/>
    </source>
</evidence>
<keyword evidence="6 11" id="KW-0812">Transmembrane</keyword>
<evidence type="ECO:0000256" key="4">
    <source>
        <dbReference type="ARBA" id="ARBA00022553"/>
    </source>
</evidence>
<keyword evidence="15" id="KW-1185">Reference proteome</keyword>
<dbReference type="InterPro" id="IPR050428">
    <property type="entry name" value="TCS_sensor_his_kinase"/>
</dbReference>
<dbReference type="PROSITE" id="PS50109">
    <property type="entry name" value="HIS_KIN"/>
    <property type="match status" value="1"/>
</dbReference>
<dbReference type="RefSeq" id="WP_237381841.1">
    <property type="nucleotide sequence ID" value="NZ_CP071793.1"/>
</dbReference>
<dbReference type="InterPro" id="IPR003660">
    <property type="entry name" value="HAMP_dom"/>
</dbReference>
<sequence>MKRFIPPPWTQSIHGYLTAALLFGAGFLVVVTSLLLDSRIRTFLEDRYDEDLMGRAQTLITLTKEFDEGIELDYAGEFMPEFETPEGGEFFEVWLPDDKLLEGSESLVGRKLNLPHDPVPAPRFGDMELDGTGTCRTVIVSFIPQKEDADVEGQLELGDDHSEVVTLLLARKRGDFDRFLLVIRTWIWGSLAFLLGLIILLVRFVLRRGLAPLDDIRRQVMAIDSEDLTCRIDLNRPVMELNPVVTQLNALLERLEEAVIRERRFTSDVAHELRTPLSELRTLSEVGLRDPNDVAMVSSFLGDVHDISLEMQHLVENLLDLTRCDSGSRVTIPEEIDVTEAIRKAWSRAAIAAAPRNIQLSFMVEDPVRIQSDRIMVEQIFQNLLNNAVTHSPPGSTVRVELTAGDSGTEVVVTNPAPQLDSVDLRQMFDRFWQKDSARTGGKNTGLGLAIVSSFTKILEIQVSTRLVNQNFSLSLFFPRP</sequence>
<comment type="catalytic activity">
    <reaction evidence="1">
        <text>ATP + protein L-histidine = ADP + protein N-phospho-L-histidine.</text>
        <dbReference type="EC" id="2.7.13.3"/>
    </reaction>
</comment>
<evidence type="ECO:0000256" key="11">
    <source>
        <dbReference type="SAM" id="Phobius"/>
    </source>
</evidence>
<dbReference type="SMART" id="SM00388">
    <property type="entry name" value="HisKA"/>
    <property type="match status" value="1"/>
</dbReference>
<name>A0A8A4TYW8_SULCO</name>
<dbReference type="InterPro" id="IPR003661">
    <property type="entry name" value="HisK_dim/P_dom"/>
</dbReference>
<keyword evidence="9" id="KW-0902">Two-component regulatory system</keyword>
<dbReference type="Gene3D" id="3.30.565.10">
    <property type="entry name" value="Histidine kinase-like ATPase, C-terminal domain"/>
    <property type="match status" value="1"/>
</dbReference>
<evidence type="ECO:0000313" key="15">
    <source>
        <dbReference type="Proteomes" id="UP000663929"/>
    </source>
</evidence>
<keyword evidence="10 11" id="KW-0472">Membrane</keyword>
<dbReference type="InterPro" id="IPR036097">
    <property type="entry name" value="HisK_dim/P_sf"/>
</dbReference>
<evidence type="ECO:0000256" key="1">
    <source>
        <dbReference type="ARBA" id="ARBA00000085"/>
    </source>
</evidence>
<dbReference type="EC" id="2.7.13.3" evidence="3"/>
<protein>
    <recommendedName>
        <fullName evidence="3">histidine kinase</fullName>
        <ecNumber evidence="3">2.7.13.3</ecNumber>
    </recommendedName>
</protein>
<evidence type="ECO:0000256" key="2">
    <source>
        <dbReference type="ARBA" id="ARBA00004141"/>
    </source>
</evidence>
<feature type="transmembrane region" description="Helical" evidence="11">
    <location>
        <begin position="13"/>
        <end position="36"/>
    </location>
</feature>
<dbReference type="Pfam" id="PF02518">
    <property type="entry name" value="HATPase_c"/>
    <property type="match status" value="1"/>
</dbReference>
<dbReference type="SUPFAM" id="SSF55874">
    <property type="entry name" value="ATPase domain of HSP90 chaperone/DNA topoisomerase II/histidine kinase"/>
    <property type="match status" value="1"/>
</dbReference>
<evidence type="ECO:0000256" key="3">
    <source>
        <dbReference type="ARBA" id="ARBA00012438"/>
    </source>
</evidence>
<dbReference type="SMART" id="SM00387">
    <property type="entry name" value="HATPase_c"/>
    <property type="match status" value="1"/>
</dbReference>
<dbReference type="GO" id="GO:0005886">
    <property type="term" value="C:plasma membrane"/>
    <property type="evidence" value="ECO:0007669"/>
    <property type="project" value="TreeGrafter"/>
</dbReference>
<dbReference type="InterPro" id="IPR036890">
    <property type="entry name" value="HATPase_C_sf"/>
</dbReference>
<dbReference type="InterPro" id="IPR003594">
    <property type="entry name" value="HATPase_dom"/>
</dbReference>
<keyword evidence="5" id="KW-0808">Transferase</keyword>
<evidence type="ECO:0000259" key="13">
    <source>
        <dbReference type="PROSITE" id="PS50885"/>
    </source>
</evidence>
<dbReference type="KEGG" id="scor:J3U87_04530"/>
<dbReference type="Proteomes" id="UP000663929">
    <property type="component" value="Chromosome"/>
</dbReference>
<comment type="subcellular location">
    <subcellularLocation>
        <location evidence="2">Membrane</location>
        <topology evidence="2">Multi-pass membrane protein</topology>
    </subcellularLocation>
</comment>
<evidence type="ECO:0000313" key="14">
    <source>
        <dbReference type="EMBL" id="QTD51715.1"/>
    </source>
</evidence>
<dbReference type="Gene3D" id="1.10.287.130">
    <property type="match status" value="1"/>
</dbReference>
<evidence type="ECO:0000256" key="8">
    <source>
        <dbReference type="ARBA" id="ARBA00022989"/>
    </source>
</evidence>
<dbReference type="InterPro" id="IPR005467">
    <property type="entry name" value="His_kinase_dom"/>
</dbReference>
<dbReference type="SUPFAM" id="SSF47384">
    <property type="entry name" value="Homodimeric domain of signal transducing histidine kinase"/>
    <property type="match status" value="1"/>
</dbReference>
<keyword evidence="7 14" id="KW-0418">Kinase</keyword>
<dbReference type="SMART" id="SM00304">
    <property type="entry name" value="HAMP"/>
    <property type="match status" value="1"/>
</dbReference>
<feature type="transmembrane region" description="Helical" evidence="11">
    <location>
        <begin position="181"/>
        <end position="206"/>
    </location>
</feature>
<keyword evidence="4" id="KW-0597">Phosphoprotein</keyword>